<reference evidence="9" key="1">
    <citation type="submission" date="2020-04" db="EMBL/GenBank/DDBJ databases">
        <authorList>
            <person name="Chiriac C."/>
            <person name="Salcher M."/>
            <person name="Ghai R."/>
            <person name="Kavagutti S V."/>
        </authorList>
    </citation>
    <scope>NUCLEOTIDE SEQUENCE</scope>
</reference>
<sequence length="236" mass="25775">MSEQARRYTINEMFYSLQGEGARAGRPSVFVRFTGCNLRCRVEPGEKSPGGFDCDTEFASGRSMSLEEVVAAIRAEHAGMTEGSGQVPQIVFTGGEPALQLDRPLIDACKSLGYFICIETNGSIELPRSDFGAKSNVGEIESIADALACYAVDWITVSPKVAEHAIRQKVAHEVKYVRGRGQSIPKPACRSLVRLISPTFNGLCSDSEAIKTVHQLALRNPGWGVSVQMHKLWNVR</sequence>
<dbReference type="InterPro" id="IPR058240">
    <property type="entry name" value="rSAM_sf"/>
</dbReference>
<evidence type="ECO:0000256" key="2">
    <source>
        <dbReference type="ARBA" id="ARBA00022691"/>
    </source>
</evidence>
<organism evidence="9">
    <name type="scientific">uncultured Caudovirales phage</name>
    <dbReference type="NCBI Taxonomy" id="2100421"/>
    <lineage>
        <taxon>Viruses</taxon>
        <taxon>Duplodnaviria</taxon>
        <taxon>Heunggongvirae</taxon>
        <taxon>Uroviricota</taxon>
        <taxon>Caudoviricetes</taxon>
        <taxon>Peduoviridae</taxon>
        <taxon>Maltschvirus</taxon>
        <taxon>Maltschvirus maltsch</taxon>
    </lineage>
</organism>
<dbReference type="CDD" id="cd01335">
    <property type="entry name" value="Radical_SAM"/>
    <property type="match status" value="1"/>
</dbReference>
<evidence type="ECO:0000256" key="6">
    <source>
        <dbReference type="ARBA" id="ARBA00023014"/>
    </source>
</evidence>
<keyword evidence="1" id="KW-0004">4Fe-4S</keyword>
<dbReference type="SUPFAM" id="SSF102114">
    <property type="entry name" value="Radical SAM enzymes"/>
    <property type="match status" value="1"/>
</dbReference>
<dbReference type="PROSITE" id="PS51918">
    <property type="entry name" value="RADICAL_SAM"/>
    <property type="match status" value="1"/>
</dbReference>
<keyword evidence="7" id="KW-0456">Lyase</keyword>
<evidence type="ECO:0000259" key="8">
    <source>
        <dbReference type="PROSITE" id="PS51918"/>
    </source>
</evidence>
<accession>A0A6J5LZN0</accession>
<dbReference type="HAMAP" id="MF_00917">
    <property type="entry name" value="QueE"/>
    <property type="match status" value="1"/>
</dbReference>
<evidence type="ECO:0000256" key="5">
    <source>
        <dbReference type="ARBA" id="ARBA00023004"/>
    </source>
</evidence>
<dbReference type="InterPro" id="IPR013785">
    <property type="entry name" value="Aldolase_TIM"/>
</dbReference>
<gene>
    <name evidence="9" type="ORF">UFOVP329_68</name>
</gene>
<evidence type="ECO:0000256" key="1">
    <source>
        <dbReference type="ARBA" id="ARBA00022485"/>
    </source>
</evidence>
<dbReference type="PANTHER" id="PTHR42836:SF1">
    <property type="entry name" value="7-CARBOXY-7-DEAZAGUANINE SYNTHASE"/>
    <property type="match status" value="1"/>
</dbReference>
<name>A0A6J5LZN0_9CAUD</name>
<dbReference type="GO" id="GO:0051539">
    <property type="term" value="F:4 iron, 4 sulfur cluster binding"/>
    <property type="evidence" value="ECO:0007669"/>
    <property type="project" value="UniProtKB-KW"/>
</dbReference>
<keyword evidence="4" id="KW-0460">Magnesium</keyword>
<keyword evidence="3" id="KW-0479">Metal-binding</keyword>
<dbReference type="GO" id="GO:0046872">
    <property type="term" value="F:metal ion binding"/>
    <property type="evidence" value="ECO:0007669"/>
    <property type="project" value="UniProtKB-KW"/>
</dbReference>
<feature type="domain" description="Radical SAM core" evidence="8">
    <location>
        <begin position="23"/>
        <end position="236"/>
    </location>
</feature>
<dbReference type="InterPro" id="IPR007197">
    <property type="entry name" value="rSAM"/>
</dbReference>
<proteinExistence type="inferred from homology"/>
<evidence type="ECO:0000313" key="9">
    <source>
        <dbReference type="EMBL" id="CAB4138306.1"/>
    </source>
</evidence>
<evidence type="ECO:0000256" key="3">
    <source>
        <dbReference type="ARBA" id="ARBA00022723"/>
    </source>
</evidence>
<evidence type="ECO:0000256" key="7">
    <source>
        <dbReference type="ARBA" id="ARBA00023239"/>
    </source>
</evidence>
<keyword evidence="2" id="KW-0949">S-adenosyl-L-methionine</keyword>
<dbReference type="GO" id="GO:0016829">
    <property type="term" value="F:lyase activity"/>
    <property type="evidence" value="ECO:0007669"/>
    <property type="project" value="UniProtKB-KW"/>
</dbReference>
<keyword evidence="6" id="KW-0411">Iron-sulfur</keyword>
<dbReference type="InterPro" id="IPR024924">
    <property type="entry name" value="7-CO-7-deazaguanine_synth-like"/>
</dbReference>
<dbReference type="EMBL" id="LR796342">
    <property type="protein sequence ID" value="CAB4138306.1"/>
    <property type="molecule type" value="Genomic_DNA"/>
</dbReference>
<keyword evidence="5" id="KW-0408">Iron</keyword>
<protein>
    <submittedName>
        <fullName evidence="9">NrdG Organic radical activating enzymes</fullName>
    </submittedName>
</protein>
<dbReference type="Gene3D" id="3.20.20.70">
    <property type="entry name" value="Aldolase class I"/>
    <property type="match status" value="1"/>
</dbReference>
<evidence type="ECO:0000256" key="4">
    <source>
        <dbReference type="ARBA" id="ARBA00022842"/>
    </source>
</evidence>
<dbReference type="PANTHER" id="PTHR42836">
    <property type="entry name" value="7-CARBOXY-7-DEAZAGUANINE SYNTHASE"/>
    <property type="match status" value="1"/>
</dbReference>